<reference evidence="1" key="2">
    <citation type="submission" date="2021-04" db="EMBL/GenBank/DDBJ databases">
        <title>Isolation and genomic analysis of the ibuprofen-degrading bacterium Sphingomonas strain MPO218.</title>
        <authorList>
            <person name="Aulestia M."/>
            <person name="Flores A."/>
            <person name="Mangas E.L."/>
            <person name="Perez-Pulido A.J."/>
            <person name="Santero E."/>
            <person name="Camacho E.M."/>
        </authorList>
    </citation>
    <scope>NUCLEOTIDE SEQUENCE</scope>
    <source>
        <strain evidence="1">MPO218</strain>
    </source>
</reference>
<organism evidence="1 2">
    <name type="scientific">Rhizorhabdus wittichii</name>
    <dbReference type="NCBI Taxonomy" id="160791"/>
    <lineage>
        <taxon>Bacteria</taxon>
        <taxon>Pseudomonadati</taxon>
        <taxon>Pseudomonadota</taxon>
        <taxon>Alphaproteobacteria</taxon>
        <taxon>Sphingomonadales</taxon>
        <taxon>Sphingomonadaceae</taxon>
        <taxon>Rhizorhabdus</taxon>
    </lineage>
</organism>
<accession>A0A975HDF8</accession>
<evidence type="ECO:0000313" key="1">
    <source>
        <dbReference type="EMBL" id="QTH19694.1"/>
    </source>
</evidence>
<gene>
    <name evidence="1" type="ORF">HRJ34_15080</name>
</gene>
<dbReference type="Proteomes" id="UP000664914">
    <property type="component" value="Chromosome"/>
</dbReference>
<protein>
    <submittedName>
        <fullName evidence="1">Uncharacterized protein</fullName>
    </submittedName>
</protein>
<name>A0A975HDF8_9SPHN</name>
<sequence>MTGRFTIQPNGTIVERAVSPAEERASHIHCARVYLREARLRQASQPKFAATLREWAGNARRRAAAIDARPAQMDMFA</sequence>
<dbReference type="RefSeq" id="WP_208631676.1">
    <property type="nucleotide sequence ID" value="NZ_CP059319.1"/>
</dbReference>
<proteinExistence type="predicted"/>
<dbReference type="EMBL" id="CP059319">
    <property type="protein sequence ID" value="QTH19694.1"/>
    <property type="molecule type" value="Genomic_DNA"/>
</dbReference>
<reference evidence="1" key="1">
    <citation type="submission" date="2020-07" db="EMBL/GenBank/DDBJ databases">
        <authorList>
            <person name="Camacho E."/>
        </authorList>
    </citation>
    <scope>NUCLEOTIDE SEQUENCE</scope>
    <source>
        <strain evidence="1">MPO218</strain>
    </source>
</reference>
<evidence type="ECO:0000313" key="2">
    <source>
        <dbReference type="Proteomes" id="UP000664914"/>
    </source>
</evidence>
<dbReference type="AlphaFoldDB" id="A0A975HDF8"/>